<keyword evidence="2" id="KW-0805">Transcription regulation</keyword>
<dbReference type="AlphaFoldDB" id="V5FHF7"/>
<dbReference type="RefSeq" id="WP_023402818.1">
    <property type="nucleotide sequence ID" value="NZ_BAUJ01000005.1"/>
</dbReference>
<keyword evidence="7" id="KW-1185">Reference proteome</keyword>
<dbReference type="GO" id="GO:0003677">
    <property type="term" value="F:DNA binding"/>
    <property type="evidence" value="ECO:0007669"/>
    <property type="project" value="UniProtKB-KW"/>
</dbReference>
<accession>V5FHF7</accession>
<evidence type="ECO:0000259" key="5">
    <source>
        <dbReference type="Pfam" id="PF03466"/>
    </source>
</evidence>
<keyword evidence="4" id="KW-0804">Transcription</keyword>
<dbReference type="Pfam" id="PF03466">
    <property type="entry name" value="LysR_substrate"/>
    <property type="match status" value="1"/>
</dbReference>
<gene>
    <name evidence="6" type="ORF">VHA01S_005_00340</name>
</gene>
<comment type="caution">
    <text evidence="6">The sequence shown here is derived from an EMBL/GenBank/DDBJ whole genome shotgun (WGS) entry which is preliminary data.</text>
</comment>
<name>V5FHF7_9VIBR</name>
<dbReference type="PANTHER" id="PTHR30118:SF15">
    <property type="entry name" value="TRANSCRIPTIONAL REGULATORY PROTEIN"/>
    <property type="match status" value="1"/>
</dbReference>
<dbReference type="Gene3D" id="3.40.190.10">
    <property type="entry name" value="Periplasmic binding protein-like II"/>
    <property type="match status" value="2"/>
</dbReference>
<evidence type="ECO:0000313" key="6">
    <source>
        <dbReference type="EMBL" id="GAD88432.1"/>
    </source>
</evidence>
<comment type="similarity">
    <text evidence="1">Belongs to the LysR transcriptional regulatory family.</text>
</comment>
<dbReference type="SUPFAM" id="SSF53850">
    <property type="entry name" value="Periplasmic binding protein-like II"/>
    <property type="match status" value="1"/>
</dbReference>
<dbReference type="InterPro" id="IPR050389">
    <property type="entry name" value="LysR-type_TF"/>
</dbReference>
<keyword evidence="3" id="KW-0238">DNA-binding</keyword>
<dbReference type="eggNOG" id="COG0583">
    <property type="taxonomic scope" value="Bacteria"/>
</dbReference>
<protein>
    <recommendedName>
        <fullName evidence="5">LysR substrate-binding domain-containing protein</fullName>
    </recommendedName>
</protein>
<dbReference type="Proteomes" id="UP000017800">
    <property type="component" value="Unassembled WGS sequence"/>
</dbReference>
<reference evidence="6 7" key="1">
    <citation type="submission" date="2013-11" db="EMBL/GenBank/DDBJ databases">
        <title>Whole genome shotgun sequence of Vibrio halioticoli NBRC 102217.</title>
        <authorList>
            <person name="Isaki S."/>
            <person name="Kimura A."/>
            <person name="Ohji S."/>
            <person name="Hosoyama A."/>
            <person name="Fujita N."/>
            <person name="Hashimoto M."/>
            <person name="Hosoyama Y."/>
            <person name="Yamazoe A."/>
        </authorList>
    </citation>
    <scope>NUCLEOTIDE SEQUENCE [LARGE SCALE GENOMIC DNA]</scope>
    <source>
        <strain evidence="6 7">NBRC 102217</strain>
    </source>
</reference>
<organism evidence="6 7">
    <name type="scientific">Vibrio halioticoli NBRC 102217</name>
    <dbReference type="NCBI Taxonomy" id="1219072"/>
    <lineage>
        <taxon>Bacteria</taxon>
        <taxon>Pseudomonadati</taxon>
        <taxon>Pseudomonadota</taxon>
        <taxon>Gammaproteobacteria</taxon>
        <taxon>Vibrionales</taxon>
        <taxon>Vibrionaceae</taxon>
        <taxon>Vibrio</taxon>
    </lineage>
</organism>
<evidence type="ECO:0000256" key="4">
    <source>
        <dbReference type="ARBA" id="ARBA00023163"/>
    </source>
</evidence>
<dbReference type="InterPro" id="IPR005119">
    <property type="entry name" value="LysR_subst-bd"/>
</dbReference>
<feature type="domain" description="LysR substrate-binding" evidence="5">
    <location>
        <begin position="42"/>
        <end position="240"/>
    </location>
</feature>
<evidence type="ECO:0000313" key="7">
    <source>
        <dbReference type="Proteomes" id="UP000017800"/>
    </source>
</evidence>
<dbReference type="EMBL" id="BAUJ01000005">
    <property type="protein sequence ID" value="GAD88432.1"/>
    <property type="molecule type" value="Genomic_DNA"/>
</dbReference>
<evidence type="ECO:0000256" key="2">
    <source>
        <dbReference type="ARBA" id="ARBA00023015"/>
    </source>
</evidence>
<evidence type="ECO:0000256" key="1">
    <source>
        <dbReference type="ARBA" id="ARBA00009437"/>
    </source>
</evidence>
<proteinExistence type="inferred from homology"/>
<dbReference type="GO" id="GO:0006355">
    <property type="term" value="P:regulation of DNA-templated transcription"/>
    <property type="evidence" value="ECO:0007669"/>
    <property type="project" value="TreeGrafter"/>
</dbReference>
<sequence length="254" mass="28146">MFVKAPQGLTATPFAVDLAQKIAPFLDGLATVLNEKTEFAAAELSGALKIAVAPIVLTSLSGALFQHLKLVAPNATIELIGWNKETLNDIRSGEILFGISMEQKLIQSVSARALVELNSRVIVRKDHPLTHSEVTPKALEPFAIASIHTAGWNDNKTLAADVMKEQGLTPTIGFRSEFVMAVVDVIEHTDFFMPHSDLFPLKRFPNLKALTPIVNGEQMSFTVFCYFHTKYTNSALISWLERQVRLVIEQERME</sequence>
<evidence type="ECO:0000256" key="3">
    <source>
        <dbReference type="ARBA" id="ARBA00023125"/>
    </source>
</evidence>
<dbReference type="PANTHER" id="PTHR30118">
    <property type="entry name" value="HTH-TYPE TRANSCRIPTIONAL REGULATOR LEUO-RELATED"/>
    <property type="match status" value="1"/>
</dbReference>